<evidence type="ECO:0000313" key="2">
    <source>
        <dbReference type="EMBL" id="GMS80478.1"/>
    </source>
</evidence>
<dbReference type="AlphaFoldDB" id="A0AAV5SBT9"/>
<evidence type="ECO:0000256" key="1">
    <source>
        <dbReference type="SAM" id="SignalP"/>
    </source>
</evidence>
<gene>
    <name evidence="2" type="ORF">PENTCL1PPCAC_2653</name>
</gene>
<dbReference type="EMBL" id="BTSX01000001">
    <property type="protein sequence ID" value="GMS80478.1"/>
    <property type="molecule type" value="Genomic_DNA"/>
</dbReference>
<evidence type="ECO:0000313" key="3">
    <source>
        <dbReference type="Proteomes" id="UP001432027"/>
    </source>
</evidence>
<feature type="chain" id="PRO_5043887700" evidence="1">
    <location>
        <begin position="17"/>
        <end position="221"/>
    </location>
</feature>
<comment type="caution">
    <text evidence="2">The sequence shown here is derived from an EMBL/GenBank/DDBJ whole genome shotgun (WGS) entry which is preliminary data.</text>
</comment>
<dbReference type="Proteomes" id="UP001432027">
    <property type="component" value="Unassembled WGS sequence"/>
</dbReference>
<feature type="non-terminal residue" evidence="2">
    <location>
        <position position="221"/>
    </location>
</feature>
<name>A0AAV5SBT9_9BILA</name>
<organism evidence="2 3">
    <name type="scientific">Pristionchus entomophagus</name>
    <dbReference type="NCBI Taxonomy" id="358040"/>
    <lineage>
        <taxon>Eukaryota</taxon>
        <taxon>Metazoa</taxon>
        <taxon>Ecdysozoa</taxon>
        <taxon>Nematoda</taxon>
        <taxon>Chromadorea</taxon>
        <taxon>Rhabditida</taxon>
        <taxon>Rhabditina</taxon>
        <taxon>Diplogasteromorpha</taxon>
        <taxon>Diplogasteroidea</taxon>
        <taxon>Neodiplogasteridae</taxon>
        <taxon>Pristionchus</taxon>
    </lineage>
</organism>
<sequence>MKLLFLLAFFASAVLAKDTYSGTCYYDPFKLINLQNNTVYETGYSPRAMTSAERNQMMMYGNQWAQYGIQSTLHCEYSETMRSLLLVFLLLAAASAKTTYSGTCFYNNNTVYETGNSPRPMTAAERNQMITYGSEWSQYGAQVRFNSPWGHFLFFIRNVPALIFFLFHLLTAAAAMNVYSGTCRYDWAYVYETGYDPRPLTANEINQLKQYGAEWEQYGIQ</sequence>
<proteinExistence type="predicted"/>
<accession>A0AAV5SBT9</accession>
<keyword evidence="1" id="KW-0732">Signal</keyword>
<feature type="signal peptide" evidence="1">
    <location>
        <begin position="1"/>
        <end position="16"/>
    </location>
</feature>
<keyword evidence="3" id="KW-1185">Reference proteome</keyword>
<reference evidence="2" key="1">
    <citation type="submission" date="2023-10" db="EMBL/GenBank/DDBJ databases">
        <title>Genome assembly of Pristionchus species.</title>
        <authorList>
            <person name="Yoshida K."/>
            <person name="Sommer R.J."/>
        </authorList>
    </citation>
    <scope>NUCLEOTIDE SEQUENCE</scope>
    <source>
        <strain evidence="2">RS0144</strain>
    </source>
</reference>
<protein>
    <submittedName>
        <fullName evidence="2">Uncharacterized protein</fullName>
    </submittedName>
</protein>